<gene>
    <name evidence="2" type="ORF">OSCT_1777</name>
</gene>
<proteinExistence type="predicted"/>
<dbReference type="AlphaFoldDB" id="E1IEM6"/>
<name>E1IEM6_9CHLR</name>
<sequence length="292" mass="30699">MPLERPDERKLLFGALLVGASALPAGAVVSGLLAGVGGNWLAEAVGGVIGAGPPPGVALTRAFARAVQTAASDLRKAYGLERVRHEGEDGFDLLRQSAREITLVEAPAGVADMPAVQQHVGAALAQVLHGFPDAQVRLLREQLLPATARAFQEELAREPEAWRLYHGWVLERLATQSAAIQAALAAQPQARAALGDAALLEDRLDDFGARLDALLEEVRAQLRAAAGGDLDIDQSELSEGISYGALNRFGGSPAPTIPAGKLRINQSRQRGGISWGALNSFPTPPPAQDEDE</sequence>
<keyword evidence="3" id="KW-1185">Reference proteome</keyword>
<accession>E1IEM6</accession>
<feature type="compositionally biased region" description="Pro residues" evidence="1">
    <location>
        <begin position="282"/>
        <end position="292"/>
    </location>
</feature>
<evidence type="ECO:0000313" key="2">
    <source>
        <dbReference type="EMBL" id="EFO80360.1"/>
    </source>
</evidence>
<protein>
    <submittedName>
        <fullName evidence="2">Uncharacterized protein</fullName>
    </submittedName>
</protein>
<organism evidence="2 3">
    <name type="scientific">Oscillochloris trichoides DG-6</name>
    <dbReference type="NCBI Taxonomy" id="765420"/>
    <lineage>
        <taxon>Bacteria</taxon>
        <taxon>Bacillati</taxon>
        <taxon>Chloroflexota</taxon>
        <taxon>Chloroflexia</taxon>
        <taxon>Chloroflexales</taxon>
        <taxon>Chloroflexineae</taxon>
        <taxon>Oscillochloridaceae</taxon>
        <taxon>Oscillochloris</taxon>
    </lineage>
</organism>
<dbReference type="Proteomes" id="UP000054010">
    <property type="component" value="Unassembled WGS sequence"/>
</dbReference>
<dbReference type="EMBL" id="ADVR01000056">
    <property type="protein sequence ID" value="EFO80360.1"/>
    <property type="molecule type" value="Genomic_DNA"/>
</dbReference>
<comment type="caution">
    <text evidence="2">The sequence shown here is derived from an EMBL/GenBank/DDBJ whole genome shotgun (WGS) entry which is preliminary data.</text>
</comment>
<reference evidence="2 3" key="1">
    <citation type="journal article" date="2011" name="J. Bacteriol.">
        <title>Draft genome sequence of the anoxygenic filamentous phototrophic bacterium Oscillochloris trichoides subsp. DG-6.</title>
        <authorList>
            <person name="Kuznetsov B.B."/>
            <person name="Ivanovsky R.N."/>
            <person name="Keppen O.I."/>
            <person name="Sukhacheva M.V."/>
            <person name="Bumazhkin B.K."/>
            <person name="Patutina E.O."/>
            <person name="Beletsky A.V."/>
            <person name="Mardanov A.V."/>
            <person name="Baslerov R.V."/>
            <person name="Panteleeva A.N."/>
            <person name="Kolganova T.V."/>
            <person name="Ravin N.V."/>
            <person name="Skryabin K.G."/>
        </authorList>
    </citation>
    <scope>NUCLEOTIDE SEQUENCE [LARGE SCALE GENOMIC DNA]</scope>
    <source>
        <strain evidence="2 3">DG-6</strain>
    </source>
</reference>
<dbReference type="HOGENOM" id="CLU_952609_0_0_0"/>
<evidence type="ECO:0000256" key="1">
    <source>
        <dbReference type="SAM" id="MobiDB-lite"/>
    </source>
</evidence>
<evidence type="ECO:0000313" key="3">
    <source>
        <dbReference type="Proteomes" id="UP000054010"/>
    </source>
</evidence>
<feature type="region of interest" description="Disordered" evidence="1">
    <location>
        <begin position="273"/>
        <end position="292"/>
    </location>
</feature>
<dbReference type="OrthoDB" id="9852906at2"/>